<dbReference type="InterPro" id="IPR001387">
    <property type="entry name" value="Cro/C1-type_HTH"/>
</dbReference>
<dbReference type="SMART" id="SM00530">
    <property type="entry name" value="HTH_XRE"/>
    <property type="match status" value="1"/>
</dbReference>
<keyword evidence="3" id="KW-1185">Reference proteome</keyword>
<evidence type="ECO:0000313" key="2">
    <source>
        <dbReference type="EMBL" id="MFC3149436.1"/>
    </source>
</evidence>
<feature type="domain" description="HTH cro/C1-type" evidence="1">
    <location>
        <begin position="11"/>
        <end position="69"/>
    </location>
</feature>
<name>A0ABV7H9W0_9GAMM</name>
<evidence type="ECO:0000313" key="3">
    <source>
        <dbReference type="Proteomes" id="UP001595476"/>
    </source>
</evidence>
<gene>
    <name evidence="2" type="ORF">ACFOEK_00165</name>
</gene>
<reference evidence="3" key="1">
    <citation type="journal article" date="2019" name="Int. J. Syst. Evol. Microbiol.">
        <title>The Global Catalogue of Microorganisms (GCM) 10K type strain sequencing project: providing services to taxonomists for standard genome sequencing and annotation.</title>
        <authorList>
            <consortium name="The Broad Institute Genomics Platform"/>
            <consortium name="The Broad Institute Genome Sequencing Center for Infectious Disease"/>
            <person name="Wu L."/>
            <person name="Ma J."/>
        </authorList>
    </citation>
    <scope>NUCLEOTIDE SEQUENCE [LARGE SCALE GENOMIC DNA]</scope>
    <source>
        <strain evidence="3">KCTC 52438</strain>
    </source>
</reference>
<dbReference type="Gene3D" id="1.10.260.40">
    <property type="entry name" value="lambda repressor-like DNA-binding domains"/>
    <property type="match status" value="1"/>
</dbReference>
<dbReference type="Proteomes" id="UP001595476">
    <property type="component" value="Unassembled WGS sequence"/>
</dbReference>
<evidence type="ECO:0000259" key="1">
    <source>
        <dbReference type="PROSITE" id="PS50943"/>
    </source>
</evidence>
<organism evidence="2 3">
    <name type="scientific">Litoribrevibacter euphylliae</name>
    <dbReference type="NCBI Taxonomy" id="1834034"/>
    <lineage>
        <taxon>Bacteria</taxon>
        <taxon>Pseudomonadati</taxon>
        <taxon>Pseudomonadota</taxon>
        <taxon>Gammaproteobacteria</taxon>
        <taxon>Oceanospirillales</taxon>
        <taxon>Oceanospirillaceae</taxon>
        <taxon>Litoribrevibacter</taxon>
    </lineage>
</organism>
<dbReference type="CDD" id="cd00093">
    <property type="entry name" value="HTH_XRE"/>
    <property type="match status" value="1"/>
</dbReference>
<dbReference type="SUPFAM" id="SSF47413">
    <property type="entry name" value="lambda repressor-like DNA-binding domains"/>
    <property type="match status" value="1"/>
</dbReference>
<comment type="caution">
    <text evidence="2">The sequence shown here is derived from an EMBL/GenBank/DDBJ whole genome shotgun (WGS) entry which is preliminary data.</text>
</comment>
<sequence length="106" mass="12074">MSSSSPFTKRLYQARKKKGISQRELGIRLGMEASSASSRMNHYEKGRHTPDYDTLKKMADELGVPVAFFFCESDITAELLCLINRLSEDKQKALIQQLTSNTERKD</sequence>
<dbReference type="PROSITE" id="PS50943">
    <property type="entry name" value="HTH_CROC1"/>
    <property type="match status" value="1"/>
</dbReference>
<dbReference type="EMBL" id="JBHRSZ010000001">
    <property type="protein sequence ID" value="MFC3149436.1"/>
    <property type="molecule type" value="Genomic_DNA"/>
</dbReference>
<proteinExistence type="predicted"/>
<accession>A0ABV7H9W0</accession>
<dbReference type="InterPro" id="IPR010982">
    <property type="entry name" value="Lambda_DNA-bd_dom_sf"/>
</dbReference>
<dbReference type="Pfam" id="PF12844">
    <property type="entry name" value="HTH_19"/>
    <property type="match status" value="1"/>
</dbReference>
<protein>
    <submittedName>
        <fullName evidence="2">Helix-turn-helix domain-containing protein</fullName>
    </submittedName>
</protein>
<dbReference type="RefSeq" id="WP_386714361.1">
    <property type="nucleotide sequence ID" value="NZ_JBHRSZ010000001.1"/>
</dbReference>